<proteinExistence type="predicted"/>
<dbReference type="STRING" id="161355.PS9374_02147"/>
<dbReference type="PANTHER" id="PTHR42883">
    <property type="entry name" value="GLUCOSE-1-PHOSPHATE THYMIDYLTRANSFERASE"/>
    <property type="match status" value="1"/>
</dbReference>
<dbReference type="CDD" id="cd04189">
    <property type="entry name" value="G1P_TT_long"/>
    <property type="match status" value="1"/>
</dbReference>
<dbReference type="Gene3D" id="2.160.10.10">
    <property type="entry name" value="Hexapeptide repeat proteins"/>
    <property type="match status" value="1"/>
</dbReference>
<evidence type="ECO:0000313" key="2">
    <source>
        <dbReference type="EMBL" id="GAT66497.1"/>
    </source>
</evidence>
<gene>
    <name evidence="2" type="ORF">PS9374_02147</name>
</gene>
<evidence type="ECO:0000259" key="1">
    <source>
        <dbReference type="Pfam" id="PF00483"/>
    </source>
</evidence>
<evidence type="ECO:0000313" key="3">
    <source>
        <dbReference type="Proteomes" id="UP000077701"/>
    </source>
</evidence>
<dbReference type="InterPro" id="IPR005908">
    <property type="entry name" value="G1P_thy_trans_l"/>
</dbReference>
<accession>A0A161LKK7</accession>
<name>A0A161LKK7_9ACTN</name>
<dbReference type="Gene3D" id="3.90.550.10">
    <property type="entry name" value="Spore Coat Polysaccharide Biosynthesis Protein SpsA, Chain A"/>
    <property type="match status" value="1"/>
</dbReference>
<dbReference type="GO" id="GO:0016740">
    <property type="term" value="F:transferase activity"/>
    <property type="evidence" value="ECO:0007669"/>
    <property type="project" value="UniProtKB-KW"/>
</dbReference>
<reference evidence="3" key="2">
    <citation type="submission" date="2016-04" db="EMBL/GenBank/DDBJ databases">
        <title>Planomonospora sphaerica JCM9374 whole genome shotgun sequence.</title>
        <authorList>
            <person name="Suzuki T."/>
            <person name="Dohra H."/>
            <person name="Kodani S."/>
        </authorList>
    </citation>
    <scope>NUCLEOTIDE SEQUENCE [LARGE SCALE GENOMIC DNA]</scope>
    <source>
        <strain evidence="3">JCM 9374</strain>
    </source>
</reference>
<sequence length="355" mass="37939">MKALVLAGGRGTRLRPLTHTSAKQLVPVANKPVLYYGLEAIRAAGITSVGIITGDTGAEVREAVGDGSRFGLDITYIPQEAPLGLAHCVLIAREFLGDEPFVMYLGDNFLVGGIADLVGAFRLGGYDAQVLLTRVAEPRFYGVAELGATGEIVGLQEKPSHPRSDLAIVGVYSFSPAIHEAVRAITPSARGELEITDAIQWLIENDYSVHSHMVTGYWKDTGRLQDLLECNRMILETVEPANRGTVDGLSEVTGRVVIEPGAVVENSVLRGPIVVGADAKIQSSYIGPFTSIGPRCVVQDAEVEYSIVLDDSSVHGVSRLAHSLIGRNVEVSRAEGTPNTYGLMVGDHSRIQVRA</sequence>
<dbReference type="OrthoDB" id="9801810at2"/>
<keyword evidence="3" id="KW-1185">Reference proteome</keyword>
<dbReference type="InterPro" id="IPR005835">
    <property type="entry name" value="NTP_transferase_dom"/>
</dbReference>
<organism evidence="2 3">
    <name type="scientific">Planomonospora sphaerica</name>
    <dbReference type="NCBI Taxonomy" id="161355"/>
    <lineage>
        <taxon>Bacteria</taxon>
        <taxon>Bacillati</taxon>
        <taxon>Actinomycetota</taxon>
        <taxon>Actinomycetes</taxon>
        <taxon>Streptosporangiales</taxon>
        <taxon>Streptosporangiaceae</taxon>
        <taxon>Planomonospora</taxon>
    </lineage>
</organism>
<dbReference type="InterPro" id="IPR029044">
    <property type="entry name" value="Nucleotide-diphossugar_trans"/>
</dbReference>
<reference evidence="2 3" key="1">
    <citation type="journal article" date="2016" name="Genome Announc.">
        <title>Draft Genome Sequence of Planomonospora sphaerica JCM9374, a Rare Actinomycete.</title>
        <authorList>
            <person name="Dohra H."/>
            <person name="Suzuki T."/>
            <person name="Inoue Y."/>
            <person name="Kodani S."/>
        </authorList>
    </citation>
    <scope>NUCLEOTIDE SEQUENCE [LARGE SCALE GENOMIC DNA]</scope>
    <source>
        <strain evidence="2 3">JCM 9374</strain>
    </source>
</reference>
<dbReference type="PANTHER" id="PTHR42883:SF2">
    <property type="entry name" value="THYMIDYLYLTRANSFERASE"/>
    <property type="match status" value="1"/>
</dbReference>
<comment type="caution">
    <text evidence="2">The sequence shown here is derived from an EMBL/GenBank/DDBJ whole genome shotgun (WGS) entry which is preliminary data.</text>
</comment>
<dbReference type="EMBL" id="BDCX01000004">
    <property type="protein sequence ID" value="GAT66497.1"/>
    <property type="molecule type" value="Genomic_DNA"/>
</dbReference>
<dbReference type="NCBIfam" id="TIGR01208">
    <property type="entry name" value="rmlA_long"/>
    <property type="match status" value="1"/>
</dbReference>
<dbReference type="SUPFAM" id="SSF53448">
    <property type="entry name" value="Nucleotide-diphospho-sugar transferases"/>
    <property type="match status" value="1"/>
</dbReference>
<feature type="domain" description="Nucleotidyl transferase" evidence="1">
    <location>
        <begin position="2"/>
        <end position="235"/>
    </location>
</feature>
<keyword evidence="2" id="KW-0808">Transferase</keyword>
<dbReference type="RefSeq" id="WP_068896616.1">
    <property type="nucleotide sequence ID" value="NZ_BDCX01000004.1"/>
</dbReference>
<dbReference type="Proteomes" id="UP000077701">
    <property type="component" value="Unassembled WGS sequence"/>
</dbReference>
<protein>
    <submittedName>
        <fullName evidence="2">Glucose-1-phosphate thymidylyltransferase</fullName>
    </submittedName>
</protein>
<dbReference type="AlphaFoldDB" id="A0A161LKK7"/>
<dbReference type="Pfam" id="PF00483">
    <property type="entry name" value="NTP_transferase"/>
    <property type="match status" value="1"/>
</dbReference>